<keyword evidence="5 7" id="KW-0378">Hydrolase</keyword>
<dbReference type="InterPro" id="IPR013783">
    <property type="entry name" value="Ig-like_fold"/>
</dbReference>
<evidence type="ECO:0000259" key="11">
    <source>
        <dbReference type="Pfam" id="PF02225"/>
    </source>
</evidence>
<keyword evidence="2" id="KW-0964">Secreted</keyword>
<evidence type="ECO:0000256" key="6">
    <source>
        <dbReference type="ARBA" id="ARBA00022825"/>
    </source>
</evidence>
<comment type="caution">
    <text evidence="12">The sequence shown here is derived from an EMBL/GenBank/DDBJ whole genome shotgun (WGS) entry which is preliminary data.</text>
</comment>
<evidence type="ECO:0000256" key="2">
    <source>
        <dbReference type="ARBA" id="ARBA00022525"/>
    </source>
</evidence>
<feature type="domain" description="PA" evidence="11">
    <location>
        <begin position="810"/>
        <end position="881"/>
    </location>
</feature>
<dbReference type="PROSITE" id="PS51892">
    <property type="entry name" value="SUBTILASE"/>
    <property type="match status" value="1"/>
</dbReference>
<sequence>MTFISTRRSALVAAATAFALGGGLLPAGATAATPAASAESRPSPPRRTADPSYDITLVTGDVVHYREISGGDDVVTVERPAGASGGVHIQRYGEDTYVLPAEVLPLLAADRLDRRLFNVSGLARMRLDDAHTDAVPVIAAAPRSRGARPPAVPRGAAKVRTLKSIGATALKADKKRARVFWDELAPHAKEGRALDGGVGKLWLDGRVAADLAESVPQVGAPQAWAKGLDGSGTRVAVLDSGIDPTHPDLRDRIAATRSFIPGEEVTDGHGHGTHVASTVAGSGAASDGANKGVAPGAQLLIGKVLSDNGYGSESGIVEGMEWAKAQGADVVSMSLGTQVGDDGNTPESLALNALSANGGPLYVVAAGNSYSPGTIGSPGSAAAALTVAAVDKADERAAFSSQGPLSGSYALKPDISAPGVDISAAASQAVPGWTGGMYRSMDGTSMATPHVSGAAAIMKQAHPGWDGQRIKDALMATSRRLDAYAPYEMGTGRLDIPTALDAAVEATGSVAAAVYTWPHAGAAAAERTVTYRNTGAADAVLDLALDTTEAAYTLSAERVTVPAGKSASVTLTLDPSSVAPGTSFSGQVLATDAASGDLVAHTGFALHKERELYDYTLELKGRDGRPASGTVVLTWEGNEFPFPVSVSGTTTLRLPPGTYTAWSYLDVPGERPDEQGVAFLTAPETVLDAPATVVLDASRARAAHVRAPREAEVSQLVLDFHRMYADGTGTGGVGFDSQFVLLPTYDTVYLSPTAKVTKGEFSYMTRWRLREEFLDARTGEGQDVALVGQRGSAYRDGNRKFATAYAGKGGAGDYAGLDVRGKAVIVERSDEVDAPTRGANAAAAGAAMLITVNDGRGALYEGYGAQDITVASVRAGDGARLIAEARSGRGLLRVVQKRFPDYLYDLARVYRGAIPDRALDYRPGERELAKVNSRYHGHRDTVGGGFRYYVPVRAIGRGRGAGFEEYERFPHARTEYVTPPEGGSFWYENHTSGGQEMRGGSDRYTAGRVYTADWFAPVHHPRFGPGYTGTITDPFGIQVNIPMWTDSGPGHSGAMPDEYEAGSIALYDGERLVKRSPGRSIWADLPREAKPYRVVADATRDGAVWRTSTRVRTAYDFVHRPNAEGDYQEYGLKLLNLSLDVPTDLRGDVPAGRAVSVGLGARTQDWFPGEQVRGDTAALSVSYDDGASWREVPLSKTAEGRWTAKLVLPDTPGAFVSLRASARGADGLAVSQEVDRAFALK</sequence>
<evidence type="ECO:0000256" key="8">
    <source>
        <dbReference type="RuleBase" id="RU003355"/>
    </source>
</evidence>
<dbReference type="Pfam" id="PF00082">
    <property type="entry name" value="Peptidase_S8"/>
    <property type="match status" value="1"/>
</dbReference>
<gene>
    <name evidence="12" type="ORF">ACFQLX_16225</name>
</gene>
<dbReference type="EMBL" id="JBHSZO010000023">
    <property type="protein sequence ID" value="MFC7219696.1"/>
    <property type="molecule type" value="Genomic_DNA"/>
</dbReference>
<accession>A0ABW2GKM1</accession>
<dbReference type="InterPro" id="IPR036852">
    <property type="entry name" value="Peptidase_S8/S53_dom_sf"/>
</dbReference>
<dbReference type="Proteomes" id="UP001596413">
    <property type="component" value="Unassembled WGS sequence"/>
</dbReference>
<dbReference type="SUPFAM" id="SSF52025">
    <property type="entry name" value="PA domain"/>
    <property type="match status" value="1"/>
</dbReference>
<keyword evidence="13" id="KW-1185">Reference proteome</keyword>
<feature type="chain" id="PRO_5045771743" evidence="9">
    <location>
        <begin position="32"/>
        <end position="1241"/>
    </location>
</feature>
<dbReference type="RefSeq" id="WP_386415672.1">
    <property type="nucleotide sequence ID" value="NZ_JBHSZO010000023.1"/>
</dbReference>
<dbReference type="PROSITE" id="PS00138">
    <property type="entry name" value="SUBTILASE_SER"/>
    <property type="match status" value="1"/>
</dbReference>
<keyword evidence="3 7" id="KW-0645">Protease</keyword>
<organism evidence="12 13">
    <name type="scientific">Streptomyces polyrhachis</name>
    <dbReference type="NCBI Taxonomy" id="1282885"/>
    <lineage>
        <taxon>Bacteria</taxon>
        <taxon>Bacillati</taxon>
        <taxon>Actinomycetota</taxon>
        <taxon>Actinomycetes</taxon>
        <taxon>Kitasatosporales</taxon>
        <taxon>Streptomycetaceae</taxon>
        <taxon>Streptomyces</taxon>
    </lineage>
</organism>
<feature type="active site" description="Charge relay system" evidence="7">
    <location>
        <position position="271"/>
    </location>
</feature>
<feature type="signal peptide" evidence="9">
    <location>
        <begin position="1"/>
        <end position="31"/>
    </location>
</feature>
<dbReference type="InterPro" id="IPR006311">
    <property type="entry name" value="TAT_signal"/>
</dbReference>
<evidence type="ECO:0000313" key="12">
    <source>
        <dbReference type="EMBL" id="MFC7219696.1"/>
    </source>
</evidence>
<dbReference type="InterPro" id="IPR003137">
    <property type="entry name" value="PA_domain"/>
</dbReference>
<dbReference type="InterPro" id="IPR023827">
    <property type="entry name" value="Peptidase_S8_Asp-AS"/>
</dbReference>
<name>A0ABW2GKM1_9ACTN</name>
<reference evidence="13" key="1">
    <citation type="journal article" date="2019" name="Int. J. Syst. Evol. Microbiol.">
        <title>The Global Catalogue of Microorganisms (GCM) 10K type strain sequencing project: providing services to taxonomists for standard genome sequencing and annotation.</title>
        <authorList>
            <consortium name="The Broad Institute Genomics Platform"/>
            <consortium name="The Broad Institute Genome Sequencing Center for Infectious Disease"/>
            <person name="Wu L."/>
            <person name="Ma J."/>
        </authorList>
    </citation>
    <scope>NUCLEOTIDE SEQUENCE [LARGE SCALE GENOMIC DNA]</scope>
    <source>
        <strain evidence="13">CGMCC 1.13681</strain>
    </source>
</reference>
<dbReference type="InterPro" id="IPR046450">
    <property type="entry name" value="PA_dom_sf"/>
</dbReference>
<feature type="domain" description="Peptidase S8/S53" evidence="10">
    <location>
        <begin position="230"/>
        <end position="490"/>
    </location>
</feature>
<dbReference type="InterPro" id="IPR023828">
    <property type="entry name" value="Peptidase_S8_Ser-AS"/>
</dbReference>
<dbReference type="InterPro" id="IPR051048">
    <property type="entry name" value="Peptidase_S8/S53_subtilisin"/>
</dbReference>
<feature type="active site" description="Charge relay system" evidence="7">
    <location>
        <position position="239"/>
    </location>
</feature>
<dbReference type="PROSITE" id="PS00137">
    <property type="entry name" value="SUBTILASE_HIS"/>
    <property type="match status" value="1"/>
</dbReference>
<evidence type="ECO:0000256" key="4">
    <source>
        <dbReference type="ARBA" id="ARBA00022729"/>
    </source>
</evidence>
<dbReference type="PRINTS" id="PR00723">
    <property type="entry name" value="SUBTILISIN"/>
</dbReference>
<dbReference type="PROSITE" id="PS51318">
    <property type="entry name" value="TAT"/>
    <property type="match status" value="1"/>
</dbReference>
<evidence type="ECO:0000256" key="7">
    <source>
        <dbReference type="PROSITE-ProRule" id="PRU01240"/>
    </source>
</evidence>
<dbReference type="InterPro" id="IPR000209">
    <property type="entry name" value="Peptidase_S8/S53_dom"/>
</dbReference>
<comment type="similarity">
    <text evidence="1 7 8">Belongs to the peptidase S8 family.</text>
</comment>
<dbReference type="Gene3D" id="2.60.40.10">
    <property type="entry name" value="Immunoglobulins"/>
    <property type="match status" value="1"/>
</dbReference>
<keyword evidence="4 9" id="KW-0732">Signal</keyword>
<dbReference type="InterPro" id="IPR022398">
    <property type="entry name" value="Peptidase_S8_His-AS"/>
</dbReference>
<dbReference type="PROSITE" id="PS00136">
    <property type="entry name" value="SUBTILASE_ASP"/>
    <property type="match status" value="1"/>
</dbReference>
<keyword evidence="6 7" id="KW-0720">Serine protease</keyword>
<dbReference type="InterPro" id="IPR015500">
    <property type="entry name" value="Peptidase_S8_subtilisin-rel"/>
</dbReference>
<dbReference type="PANTHER" id="PTHR43399">
    <property type="entry name" value="SUBTILISIN-RELATED"/>
    <property type="match status" value="1"/>
</dbReference>
<evidence type="ECO:0000256" key="5">
    <source>
        <dbReference type="ARBA" id="ARBA00022801"/>
    </source>
</evidence>
<dbReference type="SUPFAM" id="SSF52743">
    <property type="entry name" value="Subtilisin-like"/>
    <property type="match status" value="1"/>
</dbReference>
<proteinExistence type="inferred from homology"/>
<evidence type="ECO:0000256" key="1">
    <source>
        <dbReference type="ARBA" id="ARBA00011073"/>
    </source>
</evidence>
<evidence type="ECO:0000256" key="9">
    <source>
        <dbReference type="SAM" id="SignalP"/>
    </source>
</evidence>
<evidence type="ECO:0000313" key="13">
    <source>
        <dbReference type="Proteomes" id="UP001596413"/>
    </source>
</evidence>
<protein>
    <submittedName>
        <fullName evidence="12">S8 family serine peptidase</fullName>
    </submittedName>
</protein>
<evidence type="ECO:0000256" key="3">
    <source>
        <dbReference type="ARBA" id="ARBA00022670"/>
    </source>
</evidence>
<dbReference type="PANTHER" id="PTHR43399:SF4">
    <property type="entry name" value="CELL WALL-ASSOCIATED PROTEASE"/>
    <property type="match status" value="1"/>
</dbReference>
<evidence type="ECO:0000259" key="10">
    <source>
        <dbReference type="Pfam" id="PF00082"/>
    </source>
</evidence>
<feature type="active site" description="Charge relay system" evidence="7">
    <location>
        <position position="445"/>
    </location>
</feature>
<dbReference type="Gene3D" id="3.40.50.200">
    <property type="entry name" value="Peptidase S8/S53 domain"/>
    <property type="match status" value="1"/>
</dbReference>
<dbReference type="Gene3D" id="3.50.30.30">
    <property type="match status" value="1"/>
</dbReference>
<dbReference type="Pfam" id="PF02225">
    <property type="entry name" value="PA"/>
    <property type="match status" value="1"/>
</dbReference>